<dbReference type="Proteomes" id="UP000006620">
    <property type="component" value="Chromosome"/>
</dbReference>
<name>F8F930_PAEMK</name>
<gene>
    <name evidence="1" type="ordered locus">KNP414_03940</name>
</gene>
<reference evidence="2" key="1">
    <citation type="submission" date="2011-06" db="EMBL/GenBank/DDBJ databases">
        <title>Complete genome sequence of Paenibacillus mucilaginosus KNP414.</title>
        <authorList>
            <person name="Wang J."/>
            <person name="Hu S."/>
            <person name="Hu X."/>
            <person name="Zhang B."/>
            <person name="Dong D."/>
            <person name="Zhang S."/>
            <person name="Zhao K."/>
            <person name="Wu D."/>
        </authorList>
    </citation>
    <scope>NUCLEOTIDE SEQUENCE [LARGE SCALE GENOMIC DNA]</scope>
    <source>
        <strain evidence="2">KNP414</strain>
    </source>
</reference>
<protein>
    <submittedName>
        <fullName evidence="1">Uncharacterized protein</fullName>
    </submittedName>
</protein>
<dbReference type="EMBL" id="CP002869">
    <property type="protein sequence ID" value="AEI42478.1"/>
    <property type="molecule type" value="Genomic_DNA"/>
</dbReference>
<dbReference type="HOGENOM" id="CLU_207239_0_0_9"/>
<dbReference type="KEGG" id="pms:KNP414_03940"/>
<proteinExistence type="predicted"/>
<evidence type="ECO:0000313" key="2">
    <source>
        <dbReference type="Proteomes" id="UP000006620"/>
    </source>
</evidence>
<reference evidence="1 2" key="2">
    <citation type="journal article" date="2013" name="Genome Announc.">
        <title>Genome Sequence of Growth-Improving Paenibacillus mucilaginosus Strain KNP414.</title>
        <authorList>
            <person name="Lu J.J."/>
            <person name="Wang J.F."/>
            <person name="Hu X.F."/>
        </authorList>
    </citation>
    <scope>NUCLEOTIDE SEQUENCE [LARGE SCALE GENOMIC DNA]</scope>
    <source>
        <strain evidence="1 2">KNP414</strain>
    </source>
</reference>
<evidence type="ECO:0000313" key="1">
    <source>
        <dbReference type="EMBL" id="AEI42478.1"/>
    </source>
</evidence>
<sequence length="47" mass="5037">MNAAVFDRSGLGTLSVSARLRIGMKEAMRRQCTAAGEETGFRRCCAG</sequence>
<accession>F8F930</accession>
<organism evidence="1 2">
    <name type="scientific">Paenibacillus mucilaginosus (strain KNP414)</name>
    <dbReference type="NCBI Taxonomy" id="1036673"/>
    <lineage>
        <taxon>Bacteria</taxon>
        <taxon>Bacillati</taxon>
        <taxon>Bacillota</taxon>
        <taxon>Bacilli</taxon>
        <taxon>Bacillales</taxon>
        <taxon>Paenibacillaceae</taxon>
        <taxon>Paenibacillus</taxon>
    </lineage>
</organism>
<dbReference type="AlphaFoldDB" id="F8F930"/>